<dbReference type="OrthoDB" id="7744459at2759"/>
<dbReference type="Proteomes" id="UP000299102">
    <property type="component" value="Unassembled WGS sequence"/>
</dbReference>
<evidence type="ECO:0000313" key="2">
    <source>
        <dbReference type="EMBL" id="GBP08502.1"/>
    </source>
</evidence>
<proteinExistence type="predicted"/>
<feature type="compositionally biased region" description="Low complexity" evidence="1">
    <location>
        <begin position="1"/>
        <end position="17"/>
    </location>
</feature>
<name>A0A4C1T258_EUMVA</name>
<organism evidence="2 3">
    <name type="scientific">Eumeta variegata</name>
    <name type="common">Bagworm moth</name>
    <name type="synonym">Eumeta japonica</name>
    <dbReference type="NCBI Taxonomy" id="151549"/>
    <lineage>
        <taxon>Eukaryota</taxon>
        <taxon>Metazoa</taxon>
        <taxon>Ecdysozoa</taxon>
        <taxon>Arthropoda</taxon>
        <taxon>Hexapoda</taxon>
        <taxon>Insecta</taxon>
        <taxon>Pterygota</taxon>
        <taxon>Neoptera</taxon>
        <taxon>Endopterygota</taxon>
        <taxon>Lepidoptera</taxon>
        <taxon>Glossata</taxon>
        <taxon>Ditrysia</taxon>
        <taxon>Tineoidea</taxon>
        <taxon>Psychidae</taxon>
        <taxon>Oiketicinae</taxon>
        <taxon>Eumeta</taxon>
    </lineage>
</organism>
<protein>
    <submittedName>
        <fullName evidence="2">Uncharacterized protein</fullName>
    </submittedName>
</protein>
<gene>
    <name evidence="2" type="ORF">EVAR_70586_1</name>
</gene>
<evidence type="ECO:0000256" key="1">
    <source>
        <dbReference type="SAM" id="MobiDB-lite"/>
    </source>
</evidence>
<reference evidence="2 3" key="1">
    <citation type="journal article" date="2019" name="Commun. Biol.">
        <title>The bagworm genome reveals a unique fibroin gene that provides high tensile strength.</title>
        <authorList>
            <person name="Kono N."/>
            <person name="Nakamura H."/>
            <person name="Ohtoshi R."/>
            <person name="Tomita M."/>
            <person name="Numata K."/>
            <person name="Arakawa K."/>
        </authorList>
    </citation>
    <scope>NUCLEOTIDE SEQUENCE [LARGE SCALE GENOMIC DNA]</scope>
</reference>
<accession>A0A4C1T258</accession>
<comment type="caution">
    <text evidence="2">The sequence shown here is derived from an EMBL/GenBank/DDBJ whole genome shotgun (WGS) entry which is preliminary data.</text>
</comment>
<dbReference type="EMBL" id="BGZK01004355">
    <property type="protein sequence ID" value="GBP08502.1"/>
    <property type="molecule type" value="Genomic_DNA"/>
</dbReference>
<evidence type="ECO:0000313" key="3">
    <source>
        <dbReference type="Proteomes" id="UP000299102"/>
    </source>
</evidence>
<dbReference type="AlphaFoldDB" id="A0A4C1T258"/>
<keyword evidence="3" id="KW-1185">Reference proteome</keyword>
<feature type="region of interest" description="Disordered" evidence="1">
    <location>
        <begin position="1"/>
        <end position="24"/>
    </location>
</feature>
<sequence>MTPASNASSLPSSSESPVWKNQMSQQEFTGNNSRDFINRNMVCIVISLTIRKPKLRMVALGLPVVAMLILWEIQQPQQLLLLPPHVSIETNQMDQLECCRCSGFLNNATNGGVLNYNKIKNHLMITKNLWILSIIL</sequence>